<dbReference type="AlphaFoldDB" id="A0A9P7F343"/>
<dbReference type="GeneID" id="64704111"/>
<dbReference type="RefSeq" id="XP_041290124.1">
    <property type="nucleotide sequence ID" value="XM_041441852.1"/>
</dbReference>
<keyword evidence="2" id="KW-1185">Reference proteome</keyword>
<gene>
    <name evidence="1" type="ORF">F5147DRAFT_776408</name>
</gene>
<comment type="caution">
    <text evidence="1">The sequence shown here is derived from an EMBL/GenBank/DDBJ whole genome shotgun (WGS) entry which is preliminary data.</text>
</comment>
<evidence type="ECO:0000313" key="2">
    <source>
        <dbReference type="Proteomes" id="UP000823399"/>
    </source>
</evidence>
<proteinExistence type="predicted"/>
<dbReference type="EMBL" id="JABBWM010000048">
    <property type="protein sequence ID" value="KAG2102258.1"/>
    <property type="molecule type" value="Genomic_DNA"/>
</dbReference>
<evidence type="ECO:0000313" key="1">
    <source>
        <dbReference type="EMBL" id="KAG2102258.1"/>
    </source>
</evidence>
<dbReference type="Proteomes" id="UP000823399">
    <property type="component" value="Unassembled WGS sequence"/>
</dbReference>
<accession>A0A9P7F343</accession>
<name>A0A9P7F343_9AGAM</name>
<sequence length="144" mass="16248">MLYLSFSPNWSKHCRHLPRKDLAMLVVDISSNASMSAVIITAQYQKDGPFDITLRQLQLCNHPSLDISVLMDPSKCVRKQAKRTMSEKCKDINGALHFAEVRYFFEARLQLDHPPAALALVSVYGPPDQNLLASSSFTVWSCTY</sequence>
<reference evidence="1" key="1">
    <citation type="journal article" date="2020" name="New Phytol.">
        <title>Comparative genomics reveals dynamic genome evolution in host specialist ectomycorrhizal fungi.</title>
        <authorList>
            <person name="Lofgren L.A."/>
            <person name="Nguyen N.H."/>
            <person name="Vilgalys R."/>
            <person name="Ruytinx J."/>
            <person name="Liao H.L."/>
            <person name="Branco S."/>
            <person name="Kuo A."/>
            <person name="LaButti K."/>
            <person name="Lipzen A."/>
            <person name="Andreopoulos W."/>
            <person name="Pangilinan J."/>
            <person name="Riley R."/>
            <person name="Hundley H."/>
            <person name="Na H."/>
            <person name="Barry K."/>
            <person name="Grigoriev I.V."/>
            <person name="Stajich J.E."/>
            <person name="Kennedy P.G."/>
        </authorList>
    </citation>
    <scope>NUCLEOTIDE SEQUENCE</scope>
    <source>
        <strain evidence="1">FC423</strain>
    </source>
</reference>
<dbReference type="OrthoDB" id="2669721at2759"/>
<protein>
    <submittedName>
        <fullName evidence="1">Uncharacterized protein</fullName>
    </submittedName>
</protein>
<organism evidence="1 2">
    <name type="scientific">Suillus discolor</name>
    <dbReference type="NCBI Taxonomy" id="1912936"/>
    <lineage>
        <taxon>Eukaryota</taxon>
        <taxon>Fungi</taxon>
        <taxon>Dikarya</taxon>
        <taxon>Basidiomycota</taxon>
        <taxon>Agaricomycotina</taxon>
        <taxon>Agaricomycetes</taxon>
        <taxon>Agaricomycetidae</taxon>
        <taxon>Boletales</taxon>
        <taxon>Suillineae</taxon>
        <taxon>Suillaceae</taxon>
        <taxon>Suillus</taxon>
    </lineage>
</organism>